<sequence>MSTSTFKLKAIDFFRELLSCLWLFFPGVVTIIGSFFLFTKLSIGQDIIIQVSEYAGPRFFSFIAICFWAYVIWYSARIVSYKKGKDATNSLRNAFLTHGPRLMAFNAFVSIETAILGLPGLQQLIGVTVGKALYTWELLLFILAQNLIYLLINLSFGPAHTHRKRNKIWLIILIIAIICFWSVFMCIGLRCDSSAPVYPTYLSGYAIFLFLLQLLFTWAFIRREQDIRKGDTDHSEKLKALNRKITNSTHGANEVGYFIWFNLLSFIGISIYFTSILSIPFANSMGPLAVVLTAFGFLIGLAGLISFFSIQYRLNFFFILLLVLFISGSFFDPYKVRTLNQKPAIDYNQRDKVCTYFYKWLHHPDRAALIAASSADHPYDVYLVMSDGGASRSGYWVSSILSAMEDCTRKDPARRFSNHLLCLSSASGGSVGNTAYYSIIHQNESTEYTPAVQNFLRTDFLSFLMARYFGPDTWGHFAGAFQDRAAALERVMEGAADSMYTNAFKYPIDHFMDTTGRLPVLFINTTEVQHGMPSVVSTAQLDFSKRYDVVEIADTASKNRYHNLRLSTAAVLSSRFPYISPAGELGGYYFVDGGYFDNSGAGVVQEMMLRLDSLMTAAKGEDSMLFSKLRFRLIHITNGSDSSKPKGRMNAFVNTLAAPIVAVLGTYGSQTDVNNDRLNKYFTSKNSPNYVVDEEINLYRPHDTEEYPMNWVISNYNLRRMNNRVGEVIQNFKTTGRYGLLPTDTFHCYDLNKP</sequence>
<name>A0A327W6K7_9BACT</name>
<keyword evidence="5" id="KW-1185">Reference proteome</keyword>
<dbReference type="Gene3D" id="3.40.1090.10">
    <property type="entry name" value="Cytosolic phospholipase A2 catalytic domain"/>
    <property type="match status" value="1"/>
</dbReference>
<feature type="transmembrane region" description="Helical" evidence="2">
    <location>
        <begin position="168"/>
        <end position="190"/>
    </location>
</feature>
<dbReference type="GO" id="GO:0006629">
    <property type="term" value="P:lipid metabolic process"/>
    <property type="evidence" value="ECO:0007669"/>
    <property type="project" value="UniProtKB-KW"/>
</dbReference>
<protein>
    <submittedName>
        <fullName evidence="4">Patatin-like phospholipase</fullName>
    </submittedName>
</protein>
<dbReference type="OrthoDB" id="1488930at2"/>
<keyword evidence="2" id="KW-0812">Transmembrane</keyword>
<keyword evidence="2" id="KW-1133">Transmembrane helix</keyword>
<evidence type="ECO:0000313" key="5">
    <source>
        <dbReference type="Proteomes" id="UP000249819"/>
    </source>
</evidence>
<feature type="transmembrane region" description="Helical" evidence="2">
    <location>
        <begin position="21"/>
        <end position="39"/>
    </location>
</feature>
<dbReference type="SUPFAM" id="SSF52151">
    <property type="entry name" value="FabD/lysophospholipase-like"/>
    <property type="match status" value="1"/>
</dbReference>
<feature type="transmembrane region" description="Helical" evidence="2">
    <location>
        <begin position="133"/>
        <end position="156"/>
    </location>
</feature>
<dbReference type="RefSeq" id="WP_111591647.1">
    <property type="nucleotide sequence ID" value="NZ_QLMA01000002.1"/>
</dbReference>
<feature type="transmembrane region" description="Helical" evidence="2">
    <location>
        <begin position="102"/>
        <end position="121"/>
    </location>
</feature>
<dbReference type="AlphaFoldDB" id="A0A327W6K7"/>
<reference evidence="4 5" key="1">
    <citation type="submission" date="2018-06" db="EMBL/GenBank/DDBJ databases">
        <title>Genomic Encyclopedia of Archaeal and Bacterial Type Strains, Phase II (KMG-II): from individual species to whole genera.</title>
        <authorList>
            <person name="Goeker M."/>
        </authorList>
    </citation>
    <scope>NUCLEOTIDE SEQUENCE [LARGE SCALE GENOMIC DNA]</scope>
    <source>
        <strain evidence="4 5">DSM 29821</strain>
    </source>
</reference>
<feature type="transmembrane region" description="Helical" evidence="2">
    <location>
        <begin position="257"/>
        <end position="282"/>
    </location>
</feature>
<feature type="transmembrane region" description="Helical" evidence="2">
    <location>
        <begin position="288"/>
        <end position="307"/>
    </location>
</feature>
<dbReference type="Pfam" id="PF01734">
    <property type="entry name" value="Patatin"/>
    <property type="match status" value="1"/>
</dbReference>
<feature type="transmembrane region" description="Helical" evidence="2">
    <location>
        <begin position="314"/>
        <end position="331"/>
    </location>
</feature>
<dbReference type="InterPro" id="IPR002641">
    <property type="entry name" value="PNPLA_dom"/>
</dbReference>
<proteinExistence type="predicted"/>
<dbReference type="InterPro" id="IPR016035">
    <property type="entry name" value="Acyl_Trfase/lysoPLipase"/>
</dbReference>
<evidence type="ECO:0000313" key="4">
    <source>
        <dbReference type="EMBL" id="RAJ86035.1"/>
    </source>
</evidence>
<comment type="caution">
    <text evidence="4">The sequence shown here is derived from an EMBL/GenBank/DDBJ whole genome shotgun (WGS) entry which is preliminary data.</text>
</comment>
<feature type="domain" description="PNPLA" evidence="3">
    <location>
        <begin position="387"/>
        <end position="601"/>
    </location>
</feature>
<feature type="transmembrane region" description="Helical" evidence="2">
    <location>
        <begin position="59"/>
        <end position="81"/>
    </location>
</feature>
<evidence type="ECO:0000256" key="1">
    <source>
        <dbReference type="ARBA" id="ARBA00023098"/>
    </source>
</evidence>
<accession>A0A327W6K7</accession>
<gene>
    <name evidence="4" type="ORF">CLV59_102746</name>
</gene>
<keyword evidence="1" id="KW-0443">Lipid metabolism</keyword>
<feature type="transmembrane region" description="Helical" evidence="2">
    <location>
        <begin position="202"/>
        <end position="221"/>
    </location>
</feature>
<dbReference type="Proteomes" id="UP000249819">
    <property type="component" value="Unassembled WGS sequence"/>
</dbReference>
<evidence type="ECO:0000259" key="3">
    <source>
        <dbReference type="Pfam" id="PF01734"/>
    </source>
</evidence>
<organism evidence="4 5">
    <name type="scientific">Chitinophaga dinghuensis</name>
    <dbReference type="NCBI Taxonomy" id="1539050"/>
    <lineage>
        <taxon>Bacteria</taxon>
        <taxon>Pseudomonadati</taxon>
        <taxon>Bacteroidota</taxon>
        <taxon>Chitinophagia</taxon>
        <taxon>Chitinophagales</taxon>
        <taxon>Chitinophagaceae</taxon>
        <taxon>Chitinophaga</taxon>
    </lineage>
</organism>
<dbReference type="EMBL" id="QLMA01000002">
    <property type="protein sequence ID" value="RAJ86035.1"/>
    <property type="molecule type" value="Genomic_DNA"/>
</dbReference>
<keyword evidence="2" id="KW-0472">Membrane</keyword>
<evidence type="ECO:0000256" key="2">
    <source>
        <dbReference type="SAM" id="Phobius"/>
    </source>
</evidence>